<comment type="caution">
    <text evidence="3">The sequence shown here is derived from an EMBL/GenBank/DDBJ whole genome shotgun (WGS) entry which is preliminary data.</text>
</comment>
<reference evidence="3 4" key="1">
    <citation type="submission" date="2019-03" db="EMBL/GenBank/DDBJ databases">
        <title>Draft Genome Sequence of Duganella callidus sp. nov., a Novel Duganella Species Isolated from Cultivated Soil.</title>
        <authorList>
            <person name="Raths R."/>
            <person name="Peta V."/>
            <person name="Bucking H."/>
        </authorList>
    </citation>
    <scope>NUCLEOTIDE SEQUENCE [LARGE SCALE GENOMIC DNA]</scope>
    <source>
        <strain evidence="3 4">DN04</strain>
    </source>
</reference>
<dbReference type="InterPro" id="IPR051271">
    <property type="entry name" value="2C-system_Tx_regulators"/>
</dbReference>
<dbReference type="Gene3D" id="3.40.50.2300">
    <property type="match status" value="1"/>
</dbReference>
<evidence type="ECO:0000256" key="1">
    <source>
        <dbReference type="PROSITE-ProRule" id="PRU00169"/>
    </source>
</evidence>
<gene>
    <name evidence="3" type="ORF">E4L98_04795</name>
</gene>
<dbReference type="PANTHER" id="PTHR45526">
    <property type="entry name" value="TRANSCRIPTIONAL REGULATORY PROTEIN DPIA"/>
    <property type="match status" value="1"/>
</dbReference>
<evidence type="ECO:0000259" key="2">
    <source>
        <dbReference type="PROSITE" id="PS50110"/>
    </source>
</evidence>
<dbReference type="SMART" id="SM00448">
    <property type="entry name" value="REC"/>
    <property type="match status" value="1"/>
</dbReference>
<dbReference type="PROSITE" id="PS50110">
    <property type="entry name" value="RESPONSE_REGULATORY"/>
    <property type="match status" value="1"/>
</dbReference>
<dbReference type="InterPro" id="IPR011006">
    <property type="entry name" value="CheY-like_superfamily"/>
</dbReference>
<dbReference type="Pfam" id="PF00072">
    <property type="entry name" value="Response_reg"/>
    <property type="match status" value="1"/>
</dbReference>
<feature type="modified residue" description="4-aspartylphosphate" evidence="1">
    <location>
        <position position="78"/>
    </location>
</feature>
<dbReference type="AlphaFoldDB" id="A0A4Y9SWG0"/>
<dbReference type="GO" id="GO:0000156">
    <property type="term" value="F:phosphorelay response regulator activity"/>
    <property type="evidence" value="ECO:0007669"/>
    <property type="project" value="TreeGrafter"/>
</dbReference>
<evidence type="ECO:0000313" key="3">
    <source>
        <dbReference type="EMBL" id="TFW29066.1"/>
    </source>
</evidence>
<feature type="domain" description="Response regulatory" evidence="2">
    <location>
        <begin position="28"/>
        <end position="143"/>
    </location>
</feature>
<accession>A0A4Y9SWG0</accession>
<dbReference type="Proteomes" id="UP000297729">
    <property type="component" value="Unassembled WGS sequence"/>
</dbReference>
<dbReference type="OrthoDB" id="8964771at2"/>
<name>A0A4Y9SWG0_9BURK</name>
<keyword evidence="1" id="KW-0597">Phosphoprotein</keyword>
<sequence>MVPATRRSIVTWWTSPEEQCMPAHTGLRVFIIDDNEMTRGLLRVIIQGDYYDVVGEAASAESAMSRLRSQPVDIICLDVVMPDGDGLSLLNWIKDKQPQAEVLMVTASTDRTTVEQALRNGAKGYIVKPFNPGTVMTTLDKIAAQIKAQRATARA</sequence>
<organism evidence="3 4">
    <name type="scientific">Duganella callida</name>
    <dbReference type="NCBI Taxonomy" id="2561932"/>
    <lineage>
        <taxon>Bacteria</taxon>
        <taxon>Pseudomonadati</taxon>
        <taxon>Pseudomonadota</taxon>
        <taxon>Betaproteobacteria</taxon>
        <taxon>Burkholderiales</taxon>
        <taxon>Oxalobacteraceae</taxon>
        <taxon>Telluria group</taxon>
        <taxon>Duganella</taxon>
    </lineage>
</organism>
<protein>
    <submittedName>
        <fullName evidence="3">Response regulator</fullName>
    </submittedName>
</protein>
<evidence type="ECO:0000313" key="4">
    <source>
        <dbReference type="Proteomes" id="UP000297729"/>
    </source>
</evidence>
<proteinExistence type="predicted"/>
<dbReference type="EMBL" id="SPVG01000042">
    <property type="protein sequence ID" value="TFW29066.1"/>
    <property type="molecule type" value="Genomic_DNA"/>
</dbReference>
<dbReference type="PANTHER" id="PTHR45526:SF1">
    <property type="entry name" value="TRANSCRIPTIONAL REGULATORY PROTEIN DCUR-RELATED"/>
    <property type="match status" value="1"/>
</dbReference>
<keyword evidence="4" id="KW-1185">Reference proteome</keyword>
<dbReference type="SUPFAM" id="SSF52172">
    <property type="entry name" value="CheY-like"/>
    <property type="match status" value="1"/>
</dbReference>
<dbReference type="InterPro" id="IPR001789">
    <property type="entry name" value="Sig_transdc_resp-reg_receiver"/>
</dbReference>